<dbReference type="EMBL" id="JACGWN010000007">
    <property type="protein sequence ID" value="KAL0444773.1"/>
    <property type="molecule type" value="Genomic_DNA"/>
</dbReference>
<name>A0AAW2WTP6_9LAMI</name>
<feature type="compositionally biased region" description="Polar residues" evidence="1">
    <location>
        <begin position="28"/>
        <end position="45"/>
    </location>
</feature>
<feature type="region of interest" description="Disordered" evidence="1">
    <location>
        <begin position="28"/>
        <end position="64"/>
    </location>
</feature>
<sequence>METPSAPSRQKARPIPVVTTQALQVVSSTSLTPISGSMPTATPRSTDPPVDPPRTTISSDAPPVELSSNLLGTIQQMIASTIREQLAVLIPARVTTPSEVTVPKQADPALAVPRPNTVEGPTTQLPTQVGDVPPNWLARLEYLQKRLQDVQYQVMGAPSGSRLAFPLLKE</sequence>
<feature type="region of interest" description="Disordered" evidence="1">
    <location>
        <begin position="110"/>
        <end position="130"/>
    </location>
</feature>
<comment type="caution">
    <text evidence="2">The sequence shown here is derived from an EMBL/GenBank/DDBJ whole genome shotgun (WGS) entry which is preliminary data.</text>
</comment>
<accession>A0AAW2WTP6</accession>
<proteinExistence type="predicted"/>
<gene>
    <name evidence="2" type="ORF">Slati_2200000</name>
</gene>
<organism evidence="2">
    <name type="scientific">Sesamum latifolium</name>
    <dbReference type="NCBI Taxonomy" id="2727402"/>
    <lineage>
        <taxon>Eukaryota</taxon>
        <taxon>Viridiplantae</taxon>
        <taxon>Streptophyta</taxon>
        <taxon>Embryophyta</taxon>
        <taxon>Tracheophyta</taxon>
        <taxon>Spermatophyta</taxon>
        <taxon>Magnoliopsida</taxon>
        <taxon>eudicotyledons</taxon>
        <taxon>Gunneridae</taxon>
        <taxon>Pentapetalae</taxon>
        <taxon>asterids</taxon>
        <taxon>lamiids</taxon>
        <taxon>Lamiales</taxon>
        <taxon>Pedaliaceae</taxon>
        <taxon>Sesamum</taxon>
    </lineage>
</organism>
<dbReference type="AlphaFoldDB" id="A0AAW2WTP6"/>
<reference evidence="2" key="1">
    <citation type="submission" date="2020-06" db="EMBL/GenBank/DDBJ databases">
        <authorList>
            <person name="Li T."/>
            <person name="Hu X."/>
            <person name="Zhang T."/>
            <person name="Song X."/>
            <person name="Zhang H."/>
            <person name="Dai N."/>
            <person name="Sheng W."/>
            <person name="Hou X."/>
            <person name="Wei L."/>
        </authorList>
    </citation>
    <scope>NUCLEOTIDE SEQUENCE</scope>
    <source>
        <strain evidence="2">KEN1</strain>
        <tissue evidence="2">Leaf</tissue>
    </source>
</reference>
<reference evidence="2" key="2">
    <citation type="journal article" date="2024" name="Plant">
        <title>Genomic evolution and insights into agronomic trait innovations of Sesamum species.</title>
        <authorList>
            <person name="Miao H."/>
            <person name="Wang L."/>
            <person name="Qu L."/>
            <person name="Liu H."/>
            <person name="Sun Y."/>
            <person name="Le M."/>
            <person name="Wang Q."/>
            <person name="Wei S."/>
            <person name="Zheng Y."/>
            <person name="Lin W."/>
            <person name="Duan Y."/>
            <person name="Cao H."/>
            <person name="Xiong S."/>
            <person name="Wang X."/>
            <person name="Wei L."/>
            <person name="Li C."/>
            <person name="Ma Q."/>
            <person name="Ju M."/>
            <person name="Zhao R."/>
            <person name="Li G."/>
            <person name="Mu C."/>
            <person name="Tian Q."/>
            <person name="Mei H."/>
            <person name="Zhang T."/>
            <person name="Gao T."/>
            <person name="Zhang H."/>
        </authorList>
    </citation>
    <scope>NUCLEOTIDE SEQUENCE</scope>
    <source>
        <strain evidence="2">KEN1</strain>
    </source>
</reference>
<protein>
    <submittedName>
        <fullName evidence="2">Uncharacterized protein</fullName>
    </submittedName>
</protein>
<evidence type="ECO:0000256" key="1">
    <source>
        <dbReference type="SAM" id="MobiDB-lite"/>
    </source>
</evidence>
<evidence type="ECO:0000313" key="2">
    <source>
        <dbReference type="EMBL" id="KAL0444773.1"/>
    </source>
</evidence>